<feature type="compositionally biased region" description="Basic residues" evidence="1">
    <location>
        <begin position="1"/>
        <end position="11"/>
    </location>
</feature>
<evidence type="ECO:0000313" key="5">
    <source>
        <dbReference type="Proteomes" id="UP001501612"/>
    </source>
</evidence>
<proteinExistence type="predicted"/>
<protein>
    <submittedName>
        <fullName evidence="4">Mycothiol-dependent reductase</fullName>
    </submittedName>
</protein>
<feature type="compositionally biased region" description="Basic and acidic residues" evidence="1">
    <location>
        <begin position="12"/>
        <end position="40"/>
    </location>
</feature>
<keyword evidence="2" id="KW-1133">Transmembrane helix</keyword>
<dbReference type="InterPro" id="IPR012336">
    <property type="entry name" value="Thioredoxin-like_fold"/>
</dbReference>
<keyword evidence="5" id="KW-1185">Reference proteome</keyword>
<reference evidence="4 5" key="1">
    <citation type="journal article" date="2019" name="Int. J. Syst. Evol. Microbiol.">
        <title>The Global Catalogue of Microorganisms (GCM) 10K type strain sequencing project: providing services to taxonomists for standard genome sequencing and annotation.</title>
        <authorList>
            <consortium name="The Broad Institute Genomics Platform"/>
            <consortium name="The Broad Institute Genome Sequencing Center for Infectious Disease"/>
            <person name="Wu L."/>
            <person name="Ma J."/>
        </authorList>
    </citation>
    <scope>NUCLEOTIDE SEQUENCE [LARGE SCALE GENOMIC DNA]</scope>
    <source>
        <strain evidence="4 5">JCM 14046</strain>
    </source>
</reference>
<comment type="caution">
    <text evidence="4">The sequence shown here is derived from an EMBL/GenBank/DDBJ whole genome shotgun (WGS) entry which is preliminary data.</text>
</comment>
<dbReference type="SUPFAM" id="SSF52833">
    <property type="entry name" value="Thioredoxin-like"/>
    <property type="match status" value="1"/>
</dbReference>
<dbReference type="EMBL" id="BAAAMY010000001">
    <property type="protein sequence ID" value="GAA1906792.1"/>
    <property type="molecule type" value="Genomic_DNA"/>
</dbReference>
<evidence type="ECO:0000256" key="2">
    <source>
        <dbReference type="SAM" id="Phobius"/>
    </source>
</evidence>
<evidence type="ECO:0000256" key="1">
    <source>
        <dbReference type="SAM" id="MobiDB-lite"/>
    </source>
</evidence>
<dbReference type="Pfam" id="PF13462">
    <property type="entry name" value="Thioredoxin_4"/>
    <property type="match status" value="1"/>
</dbReference>
<dbReference type="Gene3D" id="3.40.30.10">
    <property type="entry name" value="Glutaredoxin"/>
    <property type="match status" value="1"/>
</dbReference>
<evidence type="ECO:0000259" key="3">
    <source>
        <dbReference type="Pfam" id="PF13462"/>
    </source>
</evidence>
<dbReference type="RefSeq" id="WP_344003100.1">
    <property type="nucleotide sequence ID" value="NZ_BAAAMY010000001.1"/>
</dbReference>
<evidence type="ECO:0000313" key="4">
    <source>
        <dbReference type="EMBL" id="GAA1906792.1"/>
    </source>
</evidence>
<dbReference type="InterPro" id="IPR036249">
    <property type="entry name" value="Thioredoxin-like_sf"/>
</dbReference>
<organism evidence="4 5">
    <name type="scientific">Nocardioides lentus</name>
    <dbReference type="NCBI Taxonomy" id="338077"/>
    <lineage>
        <taxon>Bacteria</taxon>
        <taxon>Bacillati</taxon>
        <taxon>Actinomycetota</taxon>
        <taxon>Actinomycetes</taxon>
        <taxon>Propionibacteriales</taxon>
        <taxon>Nocardioidaceae</taxon>
        <taxon>Nocardioides</taxon>
    </lineage>
</organism>
<gene>
    <name evidence="4" type="ORF">GCM10009737_04490</name>
</gene>
<sequence>MAKGKPGRGKQRSREQQVARREARQAERKREQEAKVERERARRRRRTLVQIGTGAGMLVLVGALVAWLVLRESASDITADGPPGTDDDGAVVLGEESAPVTVEIISDFGCPACAQFDAQAGPALDQYVEEGQVRLEYRVVTALDRASPNEFSSRAAAAAGCVLDQGDLGVWRDFTTAVYASQPAEQTDGPSDTELIGLATTAGADEAEVTECIDSGARAEWADAVDSEAAGDYTATPDVVVDGERLTEPTPLVLQNAITGALAEG</sequence>
<name>A0ABN2NXU2_9ACTN</name>
<feature type="transmembrane region" description="Helical" evidence="2">
    <location>
        <begin position="48"/>
        <end position="70"/>
    </location>
</feature>
<feature type="region of interest" description="Disordered" evidence="1">
    <location>
        <begin position="1"/>
        <end position="43"/>
    </location>
</feature>
<dbReference type="CDD" id="cd02972">
    <property type="entry name" value="DsbA_family"/>
    <property type="match status" value="1"/>
</dbReference>
<keyword evidence="2" id="KW-0472">Membrane</keyword>
<keyword evidence="2" id="KW-0812">Transmembrane</keyword>
<dbReference type="Proteomes" id="UP001501612">
    <property type="component" value="Unassembled WGS sequence"/>
</dbReference>
<feature type="domain" description="Thioredoxin-like fold" evidence="3">
    <location>
        <begin position="89"/>
        <end position="251"/>
    </location>
</feature>
<accession>A0ABN2NXU2</accession>